<reference evidence="2" key="1">
    <citation type="submission" date="2022-01" db="EMBL/GenBank/DDBJ databases">
        <authorList>
            <person name="King R."/>
        </authorList>
    </citation>
    <scope>NUCLEOTIDE SEQUENCE</scope>
</reference>
<dbReference type="AlphaFoldDB" id="A0A9P0MSA1"/>
<feature type="region of interest" description="Disordered" evidence="1">
    <location>
        <begin position="75"/>
        <end position="105"/>
    </location>
</feature>
<keyword evidence="3" id="KW-1185">Reference proteome</keyword>
<evidence type="ECO:0000313" key="3">
    <source>
        <dbReference type="Proteomes" id="UP001152798"/>
    </source>
</evidence>
<dbReference type="EMBL" id="OV725081">
    <property type="protein sequence ID" value="CAH1401351.1"/>
    <property type="molecule type" value="Genomic_DNA"/>
</dbReference>
<organism evidence="2 3">
    <name type="scientific">Nezara viridula</name>
    <name type="common">Southern green stink bug</name>
    <name type="synonym">Cimex viridulus</name>
    <dbReference type="NCBI Taxonomy" id="85310"/>
    <lineage>
        <taxon>Eukaryota</taxon>
        <taxon>Metazoa</taxon>
        <taxon>Ecdysozoa</taxon>
        <taxon>Arthropoda</taxon>
        <taxon>Hexapoda</taxon>
        <taxon>Insecta</taxon>
        <taxon>Pterygota</taxon>
        <taxon>Neoptera</taxon>
        <taxon>Paraneoptera</taxon>
        <taxon>Hemiptera</taxon>
        <taxon>Heteroptera</taxon>
        <taxon>Panheteroptera</taxon>
        <taxon>Pentatomomorpha</taxon>
        <taxon>Pentatomoidea</taxon>
        <taxon>Pentatomidae</taxon>
        <taxon>Pentatominae</taxon>
        <taxon>Nezara</taxon>
    </lineage>
</organism>
<name>A0A9P0MSA1_NEZVI</name>
<sequence>MSLRAGYHSGRSPGVREYLHFQNKIKATVTISDRATDRGLFPQLDHRRDILDGKIVRAINDELWYQSINAKMERSIKSSENKTGQSHDMKARRLRWAEHVPRRIS</sequence>
<protein>
    <submittedName>
        <fullName evidence="2">Uncharacterized protein</fullName>
    </submittedName>
</protein>
<evidence type="ECO:0000313" key="2">
    <source>
        <dbReference type="EMBL" id="CAH1401351.1"/>
    </source>
</evidence>
<evidence type="ECO:0000256" key="1">
    <source>
        <dbReference type="SAM" id="MobiDB-lite"/>
    </source>
</evidence>
<proteinExistence type="predicted"/>
<gene>
    <name evidence="2" type="ORF">NEZAVI_LOCUS10386</name>
</gene>
<accession>A0A9P0MSA1</accession>
<dbReference type="Proteomes" id="UP001152798">
    <property type="component" value="Chromosome 5"/>
</dbReference>